<accession>A0A8H5EU49</accession>
<comment type="caution">
    <text evidence="1">The sequence shown here is derived from an EMBL/GenBank/DDBJ whole genome shotgun (WGS) entry which is preliminary data.</text>
</comment>
<sequence>MTHATLSEDLGYMSSSNSGPLLHTAMSTECLTQSPPPVFIRFLAQIMTGLHFLESVGTTFILWLCPSLAPEPRVHQYISPTPGGQHYHHEQRRLSLLTDSPNAVTHTSSANNPRRRNSRLRISSAQKYDCFLDRPDSPRFAEQRKEILAIFEQHKDGDETGRTAL</sequence>
<reference evidence="1 2" key="1">
    <citation type="journal article" date="2020" name="ISME J.">
        <title>Uncovering the hidden diversity of litter-decomposition mechanisms in mushroom-forming fungi.</title>
        <authorList>
            <person name="Floudas D."/>
            <person name="Bentzer J."/>
            <person name="Ahren D."/>
            <person name="Johansson T."/>
            <person name="Persson P."/>
            <person name="Tunlid A."/>
        </authorList>
    </citation>
    <scope>NUCLEOTIDE SEQUENCE [LARGE SCALE GENOMIC DNA]</scope>
    <source>
        <strain evidence="1 2">CBS 101986</strain>
    </source>
</reference>
<protein>
    <submittedName>
        <fullName evidence="1">Uncharacterized protein</fullName>
    </submittedName>
</protein>
<name>A0A8H5EU49_9AGAR</name>
<evidence type="ECO:0000313" key="1">
    <source>
        <dbReference type="EMBL" id="KAF5312446.1"/>
    </source>
</evidence>
<keyword evidence="2" id="KW-1185">Reference proteome</keyword>
<gene>
    <name evidence="1" type="ORF">D9619_002635</name>
</gene>
<dbReference type="OrthoDB" id="3063983at2759"/>
<evidence type="ECO:0000313" key="2">
    <source>
        <dbReference type="Proteomes" id="UP000567179"/>
    </source>
</evidence>
<dbReference type="Proteomes" id="UP000567179">
    <property type="component" value="Unassembled WGS sequence"/>
</dbReference>
<dbReference type="EMBL" id="JAACJJ010000056">
    <property type="protein sequence ID" value="KAF5312446.1"/>
    <property type="molecule type" value="Genomic_DNA"/>
</dbReference>
<dbReference type="AlphaFoldDB" id="A0A8H5EU49"/>
<proteinExistence type="predicted"/>
<organism evidence="1 2">
    <name type="scientific">Psilocybe cf. subviscida</name>
    <dbReference type="NCBI Taxonomy" id="2480587"/>
    <lineage>
        <taxon>Eukaryota</taxon>
        <taxon>Fungi</taxon>
        <taxon>Dikarya</taxon>
        <taxon>Basidiomycota</taxon>
        <taxon>Agaricomycotina</taxon>
        <taxon>Agaricomycetes</taxon>
        <taxon>Agaricomycetidae</taxon>
        <taxon>Agaricales</taxon>
        <taxon>Agaricineae</taxon>
        <taxon>Strophariaceae</taxon>
        <taxon>Psilocybe</taxon>
    </lineage>
</organism>